<reference evidence="1" key="1">
    <citation type="submission" date="2021-03" db="EMBL/GenBank/DDBJ databases">
        <title>Acanthopleuribacteraceae sp. M133.</title>
        <authorList>
            <person name="Wang G."/>
        </authorList>
    </citation>
    <scope>NUCLEOTIDE SEQUENCE</scope>
    <source>
        <strain evidence="1">M133</strain>
    </source>
</reference>
<organism evidence="1 2">
    <name type="scientific">Sulfidibacter corallicola</name>
    <dbReference type="NCBI Taxonomy" id="2818388"/>
    <lineage>
        <taxon>Bacteria</taxon>
        <taxon>Pseudomonadati</taxon>
        <taxon>Acidobacteriota</taxon>
        <taxon>Holophagae</taxon>
        <taxon>Acanthopleuribacterales</taxon>
        <taxon>Acanthopleuribacteraceae</taxon>
        <taxon>Sulfidibacter</taxon>
    </lineage>
</organism>
<accession>A0A8A4TEM5</accession>
<proteinExistence type="predicted"/>
<dbReference type="SUPFAM" id="SSF110296">
    <property type="entry name" value="Oligoxyloglucan reducing end-specific cellobiohydrolase"/>
    <property type="match status" value="2"/>
</dbReference>
<dbReference type="EMBL" id="CP071793">
    <property type="protein sequence ID" value="QTD48406.1"/>
    <property type="molecule type" value="Genomic_DNA"/>
</dbReference>
<evidence type="ECO:0008006" key="3">
    <source>
        <dbReference type="Google" id="ProtNLM"/>
    </source>
</evidence>
<evidence type="ECO:0000313" key="2">
    <source>
        <dbReference type="Proteomes" id="UP000663929"/>
    </source>
</evidence>
<dbReference type="RefSeq" id="WP_237378058.1">
    <property type="nucleotide sequence ID" value="NZ_CP071793.1"/>
</dbReference>
<evidence type="ECO:0000313" key="1">
    <source>
        <dbReference type="EMBL" id="QTD48406.1"/>
    </source>
</evidence>
<dbReference type="Proteomes" id="UP000663929">
    <property type="component" value="Chromosome"/>
</dbReference>
<name>A0A8A4TEM5_SULCO</name>
<gene>
    <name evidence="1" type="ORF">J3U87_22735</name>
</gene>
<keyword evidence="2" id="KW-1185">Reference proteome</keyword>
<sequence length="826" mass="90397">MRRLIDRQSPRRLSLSSRPLILFRLCILVLVTSGWPSFGGWTPSGSPFNVARFHIRGETLLSAGGASLFEASSTGILATSADGDTWQNLLEGELYSVTGIADNGTQLLATTGSSVVWHGVDGQQGLQWQPYPTELLRAGSPVWAFGSWWCVVPGDLARSSDGIHWEKIGFDDLFIDSYRARLHFNGTVLVFASKNAPPRITTDGHTWQRGDDGQRWSDNPLFLESFEGRFYAGFPEGRLRISDDGDTWQNLSSLSTGSLTGMARNGSQWLIVTDANQVLKSADGMNWAAHARQSQCGSAVPNVLTGVTWFGGRFIAGGSDGSTWYSADGDQWTCRVSTHSWEIVEMAEGNGVFVVVDELGRIAASENGRDWTTTFVSVSSSQLDLLWTGRDFAILNGRSYHSSEDGLNWETHEALDFDIAQLVRGEDRSLALDSAGRVWSATDAEDWIQVSDDRQEFLAMAFQGGRFFGFDTAGVAVSEDGIAWERLFDYPEQRYFQPVRALYRDGKWVVTSPGGDVLISLDDGQSWLFRTVDRLAMTRSLTWTGSSYLLAASSGDLYASEDLLNWTHHVNAFEGELASLAAHDGTLVALDPQNRLYRSTDTFAVAQPTHPLRAVVPWVVHNDQWTSRIAIFNQGTRTGDILVRAVDQQGETRERMVTVNALAVATWQADTLFPGLSGYALYLHTDLPVEASFLTFNTEEVSGGMSPSQTTAPLTASLTSELVFGYLPGDQIGAIALVAGESTEDVTRVTLTLYDDQQSPLNTRELVLEGNRPTAILLVDLFPDTPLPANSSLTAVAEDGSLIAGTTFLFNLMRQPSMARAVSVGH</sequence>
<dbReference type="AlphaFoldDB" id="A0A8A4TEM5"/>
<protein>
    <recommendedName>
        <fullName evidence="3">Photosynthesis system II assembly factor Ycf48/Hcf136-like domain-containing protein</fullName>
    </recommendedName>
</protein>
<dbReference type="KEGG" id="scor:J3U87_22735"/>